<name>A0A8H7Q9H4_9FUNG</name>
<dbReference type="InterPro" id="IPR014848">
    <property type="entry name" value="Rgp1"/>
</dbReference>
<dbReference type="Pfam" id="PF08737">
    <property type="entry name" value="Rgp1"/>
    <property type="match status" value="1"/>
</dbReference>
<reference evidence="2" key="1">
    <citation type="submission" date="2020-12" db="EMBL/GenBank/DDBJ databases">
        <title>Metabolic potential, ecology and presence of endohyphal bacteria is reflected in genomic diversity of Mucoromycotina.</title>
        <authorList>
            <person name="Muszewska A."/>
            <person name="Okrasinska A."/>
            <person name="Steczkiewicz K."/>
            <person name="Drgas O."/>
            <person name="Orlowska M."/>
            <person name="Perlinska-Lenart U."/>
            <person name="Aleksandrzak-Piekarczyk T."/>
            <person name="Szatraj K."/>
            <person name="Zielenkiewicz U."/>
            <person name="Pilsyk S."/>
            <person name="Malc E."/>
            <person name="Mieczkowski P."/>
            <person name="Kruszewska J.S."/>
            <person name="Biernat P."/>
            <person name="Pawlowska J."/>
        </authorList>
    </citation>
    <scope>NUCLEOTIDE SEQUENCE</scope>
    <source>
        <strain evidence="2">WA0000051536</strain>
    </source>
</reference>
<dbReference type="AlphaFoldDB" id="A0A8H7Q9H4"/>
<feature type="compositionally biased region" description="Polar residues" evidence="1">
    <location>
        <begin position="15"/>
        <end position="26"/>
    </location>
</feature>
<dbReference type="Proteomes" id="UP000612746">
    <property type="component" value="Unassembled WGS sequence"/>
</dbReference>
<gene>
    <name evidence="2" type="ORF">INT44_001029</name>
</gene>
<dbReference type="OrthoDB" id="1918at2759"/>
<evidence type="ECO:0000313" key="2">
    <source>
        <dbReference type="EMBL" id="KAG2188276.1"/>
    </source>
</evidence>
<feature type="non-terminal residue" evidence="2">
    <location>
        <position position="1"/>
    </location>
</feature>
<evidence type="ECO:0000256" key="1">
    <source>
        <dbReference type="SAM" id="MobiDB-lite"/>
    </source>
</evidence>
<keyword evidence="3" id="KW-1185">Reference proteome</keyword>
<organism evidence="2 3">
    <name type="scientific">Umbelopsis vinacea</name>
    <dbReference type="NCBI Taxonomy" id="44442"/>
    <lineage>
        <taxon>Eukaryota</taxon>
        <taxon>Fungi</taxon>
        <taxon>Fungi incertae sedis</taxon>
        <taxon>Mucoromycota</taxon>
        <taxon>Mucoromycotina</taxon>
        <taxon>Umbelopsidomycetes</taxon>
        <taxon>Umbelopsidales</taxon>
        <taxon>Umbelopsidaceae</taxon>
        <taxon>Umbelopsis</taxon>
    </lineage>
</organism>
<dbReference type="PANTHER" id="PTHR12507">
    <property type="entry name" value="REDUCED GROWTH PHENOTYPE 1 RGP1, YEAST -RELATED"/>
    <property type="match status" value="1"/>
</dbReference>
<accession>A0A8H7Q9H4</accession>
<evidence type="ECO:0000313" key="3">
    <source>
        <dbReference type="Proteomes" id="UP000612746"/>
    </source>
</evidence>
<comment type="caution">
    <text evidence="2">The sequence shown here is derived from an EMBL/GenBank/DDBJ whole genome shotgun (WGS) entry which is preliminary data.</text>
</comment>
<feature type="compositionally biased region" description="Acidic residues" evidence="1">
    <location>
        <begin position="42"/>
        <end position="52"/>
    </location>
</feature>
<protein>
    <submittedName>
        <fullName evidence="2">Uncharacterized protein</fullName>
    </submittedName>
</protein>
<feature type="region of interest" description="Disordered" evidence="1">
    <location>
        <begin position="1"/>
        <end position="57"/>
    </location>
</feature>
<sequence>DKLVKSSAPVKAATSPDSEASTTIPKSPSPPNTEITRRESDVYDENGQDDNEENRRGTYITKEGFMEYTAEKNCAQIVSDVVRTGHKAMYDICKSNVRVAYLHLMKITHRLGEPIMGMLNFQGCDIPTYHINITLESYEEIEQSIALKSPQQNKKLTRKIHSEHHEFCLNSQRVAFSLPIPMMATPDFHTTGVKLNYFLRFEFLTGVQQSTRTGSPKEVAPSYLPINVDERHKHYQAVQEVDISSFDCTIPIKVYGASGGVDRGMYGWSSSFVVTD</sequence>
<dbReference type="EMBL" id="JAEPRA010000002">
    <property type="protein sequence ID" value="KAG2188276.1"/>
    <property type="molecule type" value="Genomic_DNA"/>
</dbReference>
<proteinExistence type="predicted"/>